<feature type="transmembrane region" description="Helical" evidence="6">
    <location>
        <begin position="12"/>
        <end position="32"/>
    </location>
</feature>
<feature type="transmembrane region" description="Helical" evidence="6">
    <location>
        <begin position="441"/>
        <end position="464"/>
    </location>
</feature>
<evidence type="ECO:0000256" key="4">
    <source>
        <dbReference type="ARBA" id="ARBA00022989"/>
    </source>
</evidence>
<evidence type="ECO:0000256" key="1">
    <source>
        <dbReference type="ARBA" id="ARBA00004141"/>
    </source>
</evidence>
<comment type="subcellular location">
    <subcellularLocation>
        <location evidence="1">Membrane</location>
        <topology evidence="1">Multi-pass membrane protein</topology>
    </subcellularLocation>
</comment>
<accession>A0A445JAR0</accession>
<feature type="transmembrane region" description="Helical" evidence="6">
    <location>
        <begin position="320"/>
        <end position="338"/>
    </location>
</feature>
<proteinExistence type="inferred from homology"/>
<feature type="transmembrane region" description="Helical" evidence="6">
    <location>
        <begin position="404"/>
        <end position="429"/>
    </location>
</feature>
<keyword evidence="8" id="KW-1185">Reference proteome</keyword>
<comment type="similarity">
    <text evidence="2">Belongs to the 4-toluene sulfonate uptake permease (TSUP) (TC 2.A.102) family.</text>
</comment>
<dbReference type="Proteomes" id="UP000289340">
    <property type="component" value="Chromosome 8"/>
</dbReference>
<reference evidence="7 8" key="1">
    <citation type="submission" date="2018-09" db="EMBL/GenBank/DDBJ databases">
        <title>A high-quality reference genome of wild soybean provides a powerful tool to mine soybean genomes.</title>
        <authorList>
            <person name="Xie M."/>
            <person name="Chung C.Y.L."/>
            <person name="Li M.-W."/>
            <person name="Wong F.-L."/>
            <person name="Chan T.-F."/>
            <person name="Lam H.-M."/>
        </authorList>
    </citation>
    <scope>NUCLEOTIDE SEQUENCE [LARGE SCALE GENOMIC DNA]</scope>
    <source>
        <strain evidence="8">cv. W05</strain>
        <tissue evidence="7">Hypocotyl of etiolated seedlings</tissue>
    </source>
</reference>
<dbReference type="GO" id="GO:0016567">
    <property type="term" value="P:protein ubiquitination"/>
    <property type="evidence" value="ECO:0007669"/>
    <property type="project" value="TreeGrafter"/>
</dbReference>
<dbReference type="InterPro" id="IPR002781">
    <property type="entry name" value="TM_pro_TauE-like"/>
</dbReference>
<gene>
    <name evidence="7" type="ORF">D0Y65_019768</name>
</gene>
<dbReference type="GO" id="GO:0016020">
    <property type="term" value="C:membrane"/>
    <property type="evidence" value="ECO:0007669"/>
    <property type="project" value="UniProtKB-SubCell"/>
</dbReference>
<evidence type="ECO:0000256" key="3">
    <source>
        <dbReference type="ARBA" id="ARBA00022692"/>
    </source>
</evidence>
<dbReference type="Pfam" id="PF01925">
    <property type="entry name" value="TauE"/>
    <property type="match status" value="2"/>
</dbReference>
<protein>
    <submittedName>
        <fullName evidence="7">Sulfite exporter TauE/SafE family protein 2</fullName>
    </submittedName>
</protein>
<evidence type="ECO:0000256" key="5">
    <source>
        <dbReference type="ARBA" id="ARBA00023136"/>
    </source>
</evidence>
<feature type="transmembrane region" description="Helical" evidence="6">
    <location>
        <begin position="502"/>
        <end position="524"/>
    </location>
</feature>
<organism evidence="7 8">
    <name type="scientific">Glycine soja</name>
    <name type="common">Wild soybean</name>
    <dbReference type="NCBI Taxonomy" id="3848"/>
    <lineage>
        <taxon>Eukaryota</taxon>
        <taxon>Viridiplantae</taxon>
        <taxon>Streptophyta</taxon>
        <taxon>Embryophyta</taxon>
        <taxon>Tracheophyta</taxon>
        <taxon>Spermatophyta</taxon>
        <taxon>Magnoliopsida</taxon>
        <taxon>eudicotyledons</taxon>
        <taxon>Gunneridae</taxon>
        <taxon>Pentapetalae</taxon>
        <taxon>rosids</taxon>
        <taxon>fabids</taxon>
        <taxon>Fabales</taxon>
        <taxon>Fabaceae</taxon>
        <taxon>Papilionoideae</taxon>
        <taxon>50 kb inversion clade</taxon>
        <taxon>NPAAA clade</taxon>
        <taxon>indigoferoid/millettioid clade</taxon>
        <taxon>Phaseoleae</taxon>
        <taxon>Glycine</taxon>
        <taxon>Glycine subgen. Soja</taxon>
    </lineage>
</organism>
<comment type="caution">
    <text evidence="7">The sequence shown here is derived from an EMBL/GenBank/DDBJ whole genome shotgun (WGS) entry which is preliminary data.</text>
</comment>
<evidence type="ECO:0000256" key="6">
    <source>
        <dbReference type="SAM" id="Phobius"/>
    </source>
</evidence>
<dbReference type="PANTHER" id="PTHR14255">
    <property type="entry name" value="CEREBLON"/>
    <property type="match status" value="1"/>
</dbReference>
<keyword evidence="3 6" id="KW-0812">Transmembrane</keyword>
<keyword evidence="4 6" id="KW-1133">Transmembrane helix</keyword>
<dbReference type="EMBL" id="QZWG01000008">
    <property type="protein sequence ID" value="RZB95553.1"/>
    <property type="molecule type" value="Genomic_DNA"/>
</dbReference>
<dbReference type="PANTHER" id="PTHR14255:SF3">
    <property type="entry name" value="SULFITE EXPORTER TAUE_SAFE FAMILY PROTEIN 5-RELATED"/>
    <property type="match status" value="1"/>
</dbReference>
<dbReference type="AlphaFoldDB" id="A0A445JAR0"/>
<feature type="transmembrane region" description="Helical" evidence="6">
    <location>
        <begin position="131"/>
        <end position="164"/>
    </location>
</feature>
<keyword evidence="5 6" id="KW-0472">Membrane</keyword>
<dbReference type="GO" id="GO:0031464">
    <property type="term" value="C:Cul4A-RING E3 ubiquitin ligase complex"/>
    <property type="evidence" value="ECO:0007669"/>
    <property type="project" value="TreeGrafter"/>
</dbReference>
<name>A0A445JAR0_GLYSO</name>
<sequence>MSLLSLKNFNFLLFNFFSTIVFFVHVTLFVFCSSKKALLPVPLYPYIKALGHSAIHSYSLQIARTSQKQMRILLSLTCLVLTFISFNPCNAEQAQTISNSLSIDHVLQKIYEWGNGAQGLQEAHIQISGPIVVAGVLCFIASSISSAGGIGGGGLFIPILTIVASLDLKTASSLSAFMVTGGSIANVMCNLRATNPKLGGKSLIDYDIALLSEPCMLLGVSVGVICNLVFPEWLITMLFAVFLTWSTSKTCNSGVVFWKIESEERRKNDGFEGLEKGLLEDESSEEREEGVQVEKEKEKVKSIEEQVMVPEENIRVRIPWLKLVVLLLVWFSFFSLYLLRGNKYGQSIIPMEPCGVGYWIISSAQVPLALFFTAWIVYRKESHQDQNLMQEDSCLSSNGPSNKLIFPMMALLAGILGGVFGIGGGMLISPLLLHVGIAPEVTAATCSFMVFFSSTMSALQYLLLGMDHIETALILALICFVASLIGLLVVQKAIQSYGRPSLIVFSVSIVMTLSIVLMTSFGAIRTWKDYTSGRYMGFKLPC</sequence>
<evidence type="ECO:0000313" key="7">
    <source>
        <dbReference type="EMBL" id="RZB95553.1"/>
    </source>
</evidence>
<feature type="transmembrane region" description="Helical" evidence="6">
    <location>
        <begin position="471"/>
        <end position="490"/>
    </location>
</feature>
<evidence type="ECO:0000256" key="2">
    <source>
        <dbReference type="ARBA" id="ARBA00009142"/>
    </source>
</evidence>
<evidence type="ECO:0000313" key="8">
    <source>
        <dbReference type="Proteomes" id="UP000289340"/>
    </source>
</evidence>
<feature type="transmembrane region" description="Helical" evidence="6">
    <location>
        <begin position="358"/>
        <end position="378"/>
    </location>
</feature>